<protein>
    <submittedName>
        <fullName evidence="1">Uncharacterized protein</fullName>
    </submittedName>
</protein>
<evidence type="ECO:0000313" key="2">
    <source>
        <dbReference type="Proteomes" id="UP000195402"/>
    </source>
</evidence>
<dbReference type="Proteomes" id="UP000195402">
    <property type="component" value="Unassembled WGS sequence"/>
</dbReference>
<accession>A0A200Q530</accession>
<organism evidence="1 2">
    <name type="scientific">Macleaya cordata</name>
    <name type="common">Five-seeded plume-poppy</name>
    <name type="synonym">Bocconia cordata</name>
    <dbReference type="NCBI Taxonomy" id="56857"/>
    <lineage>
        <taxon>Eukaryota</taxon>
        <taxon>Viridiplantae</taxon>
        <taxon>Streptophyta</taxon>
        <taxon>Embryophyta</taxon>
        <taxon>Tracheophyta</taxon>
        <taxon>Spermatophyta</taxon>
        <taxon>Magnoliopsida</taxon>
        <taxon>Ranunculales</taxon>
        <taxon>Papaveraceae</taxon>
        <taxon>Papaveroideae</taxon>
        <taxon>Macleaya</taxon>
    </lineage>
</organism>
<proteinExistence type="predicted"/>
<comment type="caution">
    <text evidence="1">The sequence shown here is derived from an EMBL/GenBank/DDBJ whole genome shotgun (WGS) entry which is preliminary data.</text>
</comment>
<dbReference type="AlphaFoldDB" id="A0A200Q530"/>
<dbReference type="EMBL" id="MVGT01003082">
    <property type="protein sequence ID" value="OVA05595.1"/>
    <property type="molecule type" value="Genomic_DNA"/>
</dbReference>
<evidence type="ECO:0000313" key="1">
    <source>
        <dbReference type="EMBL" id="OVA05595.1"/>
    </source>
</evidence>
<gene>
    <name evidence="1" type="ORF">BVC80_7485g2</name>
</gene>
<sequence>MKIGIKDEELDGGRLDGDYLAADPPMPSVMAVVPIFGRRSTFCRQPPTLASGCCAALTMGAAGPPDRFDMAA</sequence>
<reference evidence="1 2" key="1">
    <citation type="journal article" date="2017" name="Mol. Plant">
        <title>The Genome of Medicinal Plant Macleaya cordata Provides New Insights into Benzylisoquinoline Alkaloids Metabolism.</title>
        <authorList>
            <person name="Liu X."/>
            <person name="Liu Y."/>
            <person name="Huang P."/>
            <person name="Ma Y."/>
            <person name="Qing Z."/>
            <person name="Tang Q."/>
            <person name="Cao H."/>
            <person name="Cheng P."/>
            <person name="Zheng Y."/>
            <person name="Yuan Z."/>
            <person name="Zhou Y."/>
            <person name="Liu J."/>
            <person name="Tang Z."/>
            <person name="Zhuo Y."/>
            <person name="Zhang Y."/>
            <person name="Yu L."/>
            <person name="Huang J."/>
            <person name="Yang P."/>
            <person name="Peng Q."/>
            <person name="Zhang J."/>
            <person name="Jiang W."/>
            <person name="Zhang Z."/>
            <person name="Lin K."/>
            <person name="Ro D.K."/>
            <person name="Chen X."/>
            <person name="Xiong X."/>
            <person name="Shang Y."/>
            <person name="Huang S."/>
            <person name="Zeng J."/>
        </authorList>
    </citation>
    <scope>NUCLEOTIDE SEQUENCE [LARGE SCALE GENOMIC DNA]</scope>
    <source>
        <strain evidence="2">cv. BLH2017</strain>
        <tissue evidence="1">Root</tissue>
    </source>
</reference>
<keyword evidence="2" id="KW-1185">Reference proteome</keyword>
<dbReference type="InParanoid" id="A0A200Q530"/>
<name>A0A200Q530_MACCD</name>